<dbReference type="GO" id="GO:0046872">
    <property type="term" value="F:metal ion binding"/>
    <property type="evidence" value="ECO:0007669"/>
    <property type="project" value="UniProtKB-KW"/>
</dbReference>
<feature type="active site" description="Proton acceptor" evidence="9">
    <location>
        <position position="318"/>
    </location>
</feature>
<comment type="subunit">
    <text evidence="9">Homodimer.</text>
</comment>
<dbReference type="Gene3D" id="3.40.1190.20">
    <property type="match status" value="1"/>
</dbReference>
<comment type="catalytic activity">
    <reaction evidence="9">
        <text>D-ribose + ATP = D-ribose 5-phosphate + ADP + H(+)</text>
        <dbReference type="Rhea" id="RHEA:13697"/>
        <dbReference type="ChEBI" id="CHEBI:15378"/>
        <dbReference type="ChEBI" id="CHEBI:30616"/>
        <dbReference type="ChEBI" id="CHEBI:47013"/>
        <dbReference type="ChEBI" id="CHEBI:78346"/>
        <dbReference type="ChEBI" id="CHEBI:456216"/>
        <dbReference type="EC" id="2.7.1.15"/>
    </reaction>
</comment>
<dbReference type="GO" id="GO:0019303">
    <property type="term" value="P:D-ribose catabolic process"/>
    <property type="evidence" value="ECO:0007669"/>
    <property type="project" value="UniProtKB-UniRule"/>
</dbReference>
<feature type="binding site" evidence="9">
    <location>
        <position position="357"/>
    </location>
    <ligand>
        <name>K(+)</name>
        <dbReference type="ChEBI" id="CHEBI:29103"/>
    </ligand>
</feature>
<evidence type="ECO:0000259" key="10">
    <source>
        <dbReference type="Pfam" id="PF00294"/>
    </source>
</evidence>
<feature type="binding site" evidence="9">
    <location>
        <begin position="282"/>
        <end position="287"/>
    </location>
    <ligand>
        <name>ATP</name>
        <dbReference type="ChEBI" id="CHEBI:30616"/>
    </ligand>
</feature>
<dbReference type="GO" id="GO:0005634">
    <property type="term" value="C:nucleus"/>
    <property type="evidence" value="ECO:0007669"/>
    <property type="project" value="UniProtKB-SubCell"/>
</dbReference>
<feature type="binding site" evidence="9">
    <location>
        <position position="318"/>
    </location>
    <ligand>
        <name>substrate</name>
    </ligand>
</feature>
<dbReference type="PANTHER" id="PTHR10584:SF166">
    <property type="entry name" value="RIBOKINASE"/>
    <property type="match status" value="1"/>
</dbReference>
<keyword evidence="3 9" id="KW-0547">Nucleotide-binding</keyword>
<evidence type="ECO:0000313" key="12">
    <source>
        <dbReference type="EMBL" id="GAX73589.1"/>
    </source>
</evidence>
<dbReference type="PRINTS" id="PR00990">
    <property type="entry name" value="RIBOKINASE"/>
</dbReference>
<evidence type="ECO:0000259" key="11">
    <source>
        <dbReference type="Pfam" id="PF01261"/>
    </source>
</evidence>
<comment type="function">
    <text evidence="9">Catalyzes the phosphorylation of ribose at O-5 in a reaction requiring ATP and magnesium. The resulting D-ribose-5-phosphate can then be used either for sythesis of nucleotides, histidine, and tryptophan, or as a component of the pentose phosphate pathway.</text>
</comment>
<dbReference type="OrthoDB" id="415590at2759"/>
<evidence type="ECO:0000256" key="1">
    <source>
        <dbReference type="ARBA" id="ARBA00022679"/>
    </source>
</evidence>
<feature type="binding site" evidence="9">
    <location>
        <position position="314"/>
    </location>
    <ligand>
        <name>K(+)</name>
        <dbReference type="ChEBI" id="CHEBI:29103"/>
    </ligand>
</feature>
<comment type="similarity">
    <text evidence="9">Belongs to the carbohydrate kinase PfkB family. Ribokinase subfamily.</text>
</comment>
<reference evidence="12 13" key="1">
    <citation type="submission" date="2017-08" db="EMBL/GenBank/DDBJ databases">
        <title>Acidophilic green algal genome provides insights into adaptation to an acidic environment.</title>
        <authorList>
            <person name="Hirooka S."/>
            <person name="Hirose Y."/>
            <person name="Kanesaki Y."/>
            <person name="Higuchi S."/>
            <person name="Fujiwara T."/>
            <person name="Onuma R."/>
            <person name="Era A."/>
            <person name="Ohbayashi R."/>
            <person name="Uzuka A."/>
            <person name="Nozaki H."/>
            <person name="Yoshikawa H."/>
            <person name="Miyagishima S.Y."/>
        </authorList>
    </citation>
    <scope>NUCLEOTIDE SEQUENCE [LARGE SCALE GENOMIC DNA]</scope>
    <source>
        <strain evidence="12 13">NIES-2499</strain>
    </source>
</reference>
<keyword evidence="4 9" id="KW-0418">Kinase</keyword>
<feature type="binding site" evidence="9">
    <location>
        <position position="245"/>
    </location>
    <ligand>
        <name>ATP</name>
        <dbReference type="ChEBI" id="CHEBI:30616"/>
    </ligand>
</feature>
<keyword evidence="6 9" id="KW-0460">Magnesium</keyword>
<evidence type="ECO:0000313" key="13">
    <source>
        <dbReference type="Proteomes" id="UP000232323"/>
    </source>
</evidence>
<comment type="pathway">
    <text evidence="9">Carbohydrate metabolism; D-ribose degradation; D-ribose 5-phosphate from beta-D-ribopyranose: step 2/2.</text>
</comment>
<dbReference type="UniPathway" id="UPA00916">
    <property type="reaction ID" value="UER00889"/>
</dbReference>
<dbReference type="Pfam" id="PF00294">
    <property type="entry name" value="PfkB"/>
    <property type="match status" value="1"/>
</dbReference>
<keyword evidence="9" id="KW-0539">Nucleus</keyword>
<feature type="domain" description="Xylose isomerase-like TIM barrel" evidence="11">
    <location>
        <begin position="483"/>
        <end position="723"/>
    </location>
</feature>
<comment type="caution">
    <text evidence="9">Lacks conserved residue(s) required for the propagation of feature annotation.</text>
</comment>
<dbReference type="Gene3D" id="3.20.20.150">
    <property type="entry name" value="Divalent-metal-dependent TIM barrel enzymes"/>
    <property type="match status" value="1"/>
</dbReference>
<comment type="activity regulation">
    <text evidence="9">Activated by a monovalent cation that binds near, but not in, the active site. The most likely occupant of the site in vivo is potassium. Ion binding induces a conformational change that may alter substrate affinity.</text>
</comment>
<keyword evidence="13" id="KW-1185">Reference proteome</keyword>
<dbReference type="EMBL" id="BEGY01000004">
    <property type="protein sequence ID" value="GAX73589.1"/>
    <property type="molecule type" value="Genomic_DNA"/>
</dbReference>
<dbReference type="SUPFAM" id="SSF53613">
    <property type="entry name" value="Ribokinase-like"/>
    <property type="match status" value="1"/>
</dbReference>
<feature type="binding site" evidence="9">
    <location>
        <begin position="317"/>
        <end position="318"/>
    </location>
    <ligand>
        <name>ATP</name>
        <dbReference type="ChEBI" id="CHEBI:30616"/>
    </ligand>
</feature>
<evidence type="ECO:0000256" key="3">
    <source>
        <dbReference type="ARBA" id="ARBA00022741"/>
    </source>
</evidence>
<evidence type="ECO:0000256" key="2">
    <source>
        <dbReference type="ARBA" id="ARBA00022723"/>
    </source>
</evidence>
<dbReference type="AlphaFoldDB" id="A0A250WSB7"/>
<feature type="binding site" evidence="9">
    <location>
        <position position="200"/>
    </location>
    <ligand>
        <name>substrate</name>
    </ligand>
</feature>
<dbReference type="InterPro" id="IPR011611">
    <property type="entry name" value="PfkB_dom"/>
</dbReference>
<dbReference type="STRING" id="1157962.A0A250WSB7"/>
<keyword evidence="8 9" id="KW-0119">Carbohydrate metabolism</keyword>
<evidence type="ECO:0000256" key="7">
    <source>
        <dbReference type="ARBA" id="ARBA00022958"/>
    </source>
</evidence>
<feature type="binding site" evidence="9">
    <location>
        <position position="351"/>
    </location>
    <ligand>
        <name>K(+)</name>
        <dbReference type="ChEBI" id="CHEBI:29103"/>
    </ligand>
</feature>
<dbReference type="GO" id="GO:0004747">
    <property type="term" value="F:ribokinase activity"/>
    <property type="evidence" value="ECO:0007669"/>
    <property type="project" value="UniProtKB-UniRule"/>
</dbReference>
<dbReference type="InterPro" id="IPR011877">
    <property type="entry name" value="Ribokinase"/>
</dbReference>
<feature type="binding site" evidence="9">
    <location>
        <position position="348"/>
    </location>
    <ligand>
        <name>K(+)</name>
        <dbReference type="ChEBI" id="CHEBI:29103"/>
    </ligand>
</feature>
<keyword evidence="7 9" id="KW-0630">Potassium</keyword>
<dbReference type="CDD" id="cd01174">
    <property type="entry name" value="ribokinase"/>
    <property type="match status" value="1"/>
</dbReference>
<dbReference type="Pfam" id="PF01261">
    <property type="entry name" value="AP_endonuc_2"/>
    <property type="match status" value="1"/>
</dbReference>
<evidence type="ECO:0000256" key="9">
    <source>
        <dbReference type="HAMAP-Rule" id="MF_03215"/>
    </source>
</evidence>
<proteinExistence type="inferred from homology"/>
<keyword evidence="5 9" id="KW-0067">ATP-binding</keyword>
<dbReference type="InterPro" id="IPR013022">
    <property type="entry name" value="Xyl_isomerase-like_TIM-brl"/>
</dbReference>
<name>A0A250WSB7_9CHLO</name>
<dbReference type="Proteomes" id="UP000232323">
    <property type="component" value="Unassembled WGS sequence"/>
</dbReference>
<accession>A0A250WSB7</accession>
<feature type="domain" description="Carbohydrate kinase PfkB" evidence="10">
    <location>
        <begin position="58"/>
        <end position="360"/>
    </location>
</feature>
<evidence type="ECO:0000256" key="4">
    <source>
        <dbReference type="ARBA" id="ARBA00022777"/>
    </source>
</evidence>
<comment type="caution">
    <text evidence="12">The sequence shown here is derived from an EMBL/GenBank/DDBJ whole genome shotgun (WGS) entry which is preliminary data.</text>
</comment>
<gene>
    <name evidence="12" type="ORF">CEUSTIGMA_g1040.t1</name>
</gene>
<dbReference type="InterPro" id="IPR029056">
    <property type="entry name" value="Ribokinase-like"/>
</dbReference>
<feature type="binding site" evidence="9">
    <location>
        <begin position="95"/>
        <end position="99"/>
    </location>
    <ligand>
        <name>substrate</name>
    </ligand>
</feature>
<dbReference type="HAMAP" id="MF_01987">
    <property type="entry name" value="Ribokinase"/>
    <property type="match status" value="1"/>
</dbReference>
<comment type="cofactor">
    <cofactor evidence="9">
        <name>Mg(2+)</name>
        <dbReference type="ChEBI" id="CHEBI:18420"/>
    </cofactor>
    <text evidence="9">Requires a divalent cation, most likely magnesium in vivo, as an electrophilic catalyst to aid phosphoryl group transfer. It is the chelate of the metal and the nucleotide that is the actual substrate.</text>
</comment>
<dbReference type="GO" id="GO:0005524">
    <property type="term" value="F:ATP binding"/>
    <property type="evidence" value="ECO:0007669"/>
    <property type="project" value="UniProtKB-UniRule"/>
</dbReference>
<keyword evidence="1 9" id="KW-0808">Transferase</keyword>
<dbReference type="InterPro" id="IPR002139">
    <property type="entry name" value="Ribo/fructo_kinase"/>
</dbReference>
<organism evidence="12 13">
    <name type="scientific">Chlamydomonas eustigma</name>
    <dbReference type="NCBI Taxonomy" id="1157962"/>
    <lineage>
        <taxon>Eukaryota</taxon>
        <taxon>Viridiplantae</taxon>
        <taxon>Chlorophyta</taxon>
        <taxon>core chlorophytes</taxon>
        <taxon>Chlorophyceae</taxon>
        <taxon>CS clade</taxon>
        <taxon>Chlamydomonadales</taxon>
        <taxon>Chlamydomonadaceae</taxon>
        <taxon>Chlamydomonas</taxon>
    </lineage>
</organism>
<keyword evidence="2 9" id="KW-0479">Metal-binding</keyword>
<keyword evidence="9" id="KW-0963">Cytoplasm</keyword>
<dbReference type="SUPFAM" id="SSF51658">
    <property type="entry name" value="Xylose isomerase-like"/>
    <property type="match status" value="1"/>
</dbReference>
<dbReference type="GO" id="GO:0005737">
    <property type="term" value="C:cytoplasm"/>
    <property type="evidence" value="ECO:0007669"/>
    <property type="project" value="UniProtKB-SubCell"/>
</dbReference>
<feature type="binding site" evidence="9">
    <location>
        <position position="353"/>
    </location>
    <ligand>
        <name>K(+)</name>
        <dbReference type="ChEBI" id="CHEBI:29103"/>
    </ligand>
</feature>
<dbReference type="InterPro" id="IPR036237">
    <property type="entry name" value="Xyl_isomerase-like_sf"/>
</dbReference>
<feature type="binding site" evidence="9">
    <location>
        <begin position="65"/>
        <end position="67"/>
    </location>
    <ligand>
        <name>substrate</name>
    </ligand>
</feature>
<evidence type="ECO:0000256" key="6">
    <source>
        <dbReference type="ARBA" id="ARBA00022842"/>
    </source>
</evidence>
<evidence type="ECO:0000256" key="5">
    <source>
        <dbReference type="ARBA" id="ARBA00022840"/>
    </source>
</evidence>
<evidence type="ECO:0000256" key="8">
    <source>
        <dbReference type="ARBA" id="ARBA00023277"/>
    </source>
</evidence>
<protein>
    <recommendedName>
        <fullName evidence="9">Ribokinase</fullName>
        <shortName evidence="9">RK</shortName>
        <ecNumber evidence="9">2.7.1.15</ecNumber>
    </recommendedName>
</protein>
<feature type="binding site" evidence="9">
    <location>
        <position position="312"/>
    </location>
    <ligand>
        <name>K(+)</name>
        <dbReference type="ChEBI" id="CHEBI:29103"/>
    </ligand>
</feature>
<sequence length="765" mass="82616">MFFCYAFEGRNCSLKDRFTYFLLIWTVLYEDFSVKCSVPSNQLHFNESYVISKIPKPILVVGSMNVDITVRVHRLPMKHETITSHSPSTSIAVGGKGANQAVAVSRLCQSNMPPPKFASNFGDDSFAAMLRSTLSENGVDLSLCGTAADRPSGQGFVLLEEDGSVSSIVVGGSNTAWTGLDIALLTKAVADVGIVMLQREIPEEVNEAVAEAAKAEGVLVLQDVGGEDRLISDKLLNLVDFLCPNESELQRMTGGMPTHTEGLVIEAARSLQARGAHHVLVTLGARGSLLVTEEGQVLKQSALSPPGGIVVDATGAGDAFRAAFAVSLSEGQPLNHSLALAAAAGAIAVSRLGAVPSLPSRSEVEALMLTSQINKIAAQSNGSVSMTCTSEEAIEVDNKHDIQEGSDMVEEAEYISSLQPPSTSSYKYPSGSPLGTSNSVSITPDDCTLRFASRLNSMKERLDLWSGSNDVFGWVDRMGAVAGIDLVDFNYPQHLEGLNPSAVRAALSAAGLQAGAVSIRFPSSEMQMGAFTHPHEEMRSRAVQIAAEGCQWAHELGASELVVWSAFDGYDYHFQIDYTSAWRSVVLSFQELCDLCGASMKVSIEFKPTDESSRFSVVPSTGEAIRLVQQVNRINMGITLDVGHLLMAGENPAQSIAAAAQSGHLFGMQLCDGYSRLGAEDGLMWGSVHPIMALEVVYWLQRVGYSGHIYFDTFPRNEDPMKEASWNVWTFKEMWKRARALRAGEQMESVLKEHDALHSQELLQF</sequence>
<dbReference type="PANTHER" id="PTHR10584">
    <property type="entry name" value="SUGAR KINASE"/>
    <property type="match status" value="1"/>
</dbReference>
<comment type="subcellular location">
    <subcellularLocation>
        <location evidence="9">Cytoplasm</location>
    </subcellularLocation>
    <subcellularLocation>
        <location evidence="9">Nucleus</location>
    </subcellularLocation>
</comment>
<dbReference type="EC" id="2.7.1.15" evidence="9"/>